<dbReference type="Proteomes" id="UP000276588">
    <property type="component" value="Unassembled WGS sequence"/>
</dbReference>
<reference evidence="1 2" key="1">
    <citation type="submission" date="2018-06" db="EMBL/GenBank/DDBJ databases">
        <title>Halonotius sp. F13-13 a new haloarchaeeon isolated from a solar saltern from Isla Cristina, Huelva, Spain.</title>
        <authorList>
            <person name="Duran-Viseras A."/>
            <person name="Sanchez-Porro C."/>
            <person name="Ventosa A."/>
        </authorList>
    </citation>
    <scope>NUCLEOTIDE SEQUENCE [LARGE SCALE GENOMIC DNA]</scope>
    <source>
        <strain evidence="1 2">F13-13</strain>
    </source>
</reference>
<accession>A0A3A6PUQ8</accession>
<protein>
    <submittedName>
        <fullName evidence="1">Uncharacterized protein</fullName>
    </submittedName>
</protein>
<gene>
    <name evidence="1" type="ORF">DM826_07470</name>
</gene>
<organism evidence="1 2">
    <name type="scientific">Halonotius aquaticus</name>
    <dbReference type="NCBI Taxonomy" id="2216978"/>
    <lineage>
        <taxon>Archaea</taxon>
        <taxon>Methanobacteriati</taxon>
        <taxon>Methanobacteriota</taxon>
        <taxon>Stenosarchaea group</taxon>
        <taxon>Halobacteria</taxon>
        <taxon>Halobacteriales</taxon>
        <taxon>Haloferacaceae</taxon>
        <taxon>Halonotius</taxon>
    </lineage>
</organism>
<name>A0A3A6PUQ8_9EURY</name>
<sequence length="132" mass="14515">MILDEHPVSGAVADDGTQLCVSQHPKQAAEDDLDRMMGHLRFPDDSTWEFSKFRDARLAFGLWEQHGPFDLDVAPAVPVDIATAKTAAVVAWVHLAPEQGEVRSRAGTADIVGVNRQSVSNYLNDVRYELGE</sequence>
<evidence type="ECO:0000313" key="2">
    <source>
        <dbReference type="Proteomes" id="UP000276588"/>
    </source>
</evidence>
<proteinExistence type="predicted"/>
<dbReference type="RefSeq" id="WP_120102783.1">
    <property type="nucleotide sequence ID" value="NZ_QKNY01000010.1"/>
</dbReference>
<evidence type="ECO:0000313" key="1">
    <source>
        <dbReference type="EMBL" id="RJX43136.1"/>
    </source>
</evidence>
<dbReference type="AlphaFoldDB" id="A0A3A6PUQ8"/>
<dbReference type="OrthoDB" id="386635at2157"/>
<comment type="caution">
    <text evidence="1">The sequence shown here is derived from an EMBL/GenBank/DDBJ whole genome shotgun (WGS) entry which is preliminary data.</text>
</comment>
<keyword evidence="2" id="KW-1185">Reference proteome</keyword>
<dbReference type="EMBL" id="QKNY01000010">
    <property type="protein sequence ID" value="RJX43136.1"/>
    <property type="molecule type" value="Genomic_DNA"/>
</dbReference>